<evidence type="ECO:0000313" key="2">
    <source>
        <dbReference type="Proteomes" id="UP000094569"/>
    </source>
</evidence>
<accession>A0A1E3BCB8</accession>
<dbReference type="AlphaFoldDB" id="A0A1E3BCB8"/>
<sequence>MPDRKSFKKLLSSEVTCEYPSSSTWVIKSKRWEKCDQYTSDEAKDIRPSAAIAAFSVENKNDSNQIALMRVYMQMPDLSTEFDPPEERAEQATDIAPEAIFQTVQALKLFTEKNSTVTPTLLGYKVDWLGDKRDRRPLFWTLPRSERDDIRGAFEYTHKQLKELGNTPLLFGLTHLVWNPERKEVYVIGFNNNTQMGESHSWRNRAFLQ</sequence>
<dbReference type="STRING" id="573508.A0A1E3BCB8"/>
<dbReference type="OrthoDB" id="4207132at2759"/>
<reference evidence="1 2" key="1">
    <citation type="journal article" date="2016" name="BMC Genomics">
        <title>Comparative genomic and transcriptomic analyses of the Fuzhuan brick tea-fermentation fungus Aspergillus cristatus.</title>
        <authorList>
            <person name="Ge Y."/>
            <person name="Wang Y."/>
            <person name="Liu Y."/>
            <person name="Tan Y."/>
            <person name="Ren X."/>
            <person name="Zhang X."/>
            <person name="Hyde K.D."/>
            <person name="Liu Y."/>
            <person name="Liu Z."/>
        </authorList>
    </citation>
    <scope>NUCLEOTIDE SEQUENCE [LARGE SCALE GENOMIC DNA]</scope>
    <source>
        <strain evidence="1 2">GZAAS20.1005</strain>
    </source>
</reference>
<name>A0A1E3BCB8_ASPCR</name>
<protein>
    <submittedName>
        <fullName evidence="1">Uncharacterized protein</fullName>
    </submittedName>
</protein>
<dbReference type="Proteomes" id="UP000094569">
    <property type="component" value="Unassembled WGS sequence"/>
</dbReference>
<dbReference type="VEuPathDB" id="FungiDB:SI65_05237"/>
<gene>
    <name evidence="1" type="ORF">SI65_05237</name>
</gene>
<organism evidence="1 2">
    <name type="scientific">Aspergillus cristatus</name>
    <name type="common">Chinese Fuzhuan brick tea-fermentation fungus</name>
    <name type="synonym">Eurotium cristatum</name>
    <dbReference type="NCBI Taxonomy" id="573508"/>
    <lineage>
        <taxon>Eukaryota</taxon>
        <taxon>Fungi</taxon>
        <taxon>Dikarya</taxon>
        <taxon>Ascomycota</taxon>
        <taxon>Pezizomycotina</taxon>
        <taxon>Eurotiomycetes</taxon>
        <taxon>Eurotiomycetidae</taxon>
        <taxon>Eurotiales</taxon>
        <taxon>Aspergillaceae</taxon>
        <taxon>Aspergillus</taxon>
        <taxon>Aspergillus subgen. Aspergillus</taxon>
    </lineage>
</organism>
<proteinExistence type="predicted"/>
<comment type="caution">
    <text evidence="1">The sequence shown here is derived from an EMBL/GenBank/DDBJ whole genome shotgun (WGS) entry which is preliminary data.</text>
</comment>
<evidence type="ECO:0000313" key="1">
    <source>
        <dbReference type="EMBL" id="ODM18620.1"/>
    </source>
</evidence>
<dbReference type="EMBL" id="JXNT01000005">
    <property type="protein sequence ID" value="ODM18620.1"/>
    <property type="molecule type" value="Genomic_DNA"/>
</dbReference>
<keyword evidence="2" id="KW-1185">Reference proteome</keyword>